<dbReference type="EMBL" id="JAWZYT010001507">
    <property type="protein sequence ID" value="KAK4311454.1"/>
    <property type="molecule type" value="Genomic_DNA"/>
</dbReference>
<reference evidence="3" key="1">
    <citation type="submission" date="2023-11" db="EMBL/GenBank/DDBJ databases">
        <title>Genome assemblies of two species of porcelain crab, Petrolisthes cinctipes and Petrolisthes manimaculis (Anomura: Porcellanidae).</title>
        <authorList>
            <person name="Angst P."/>
        </authorList>
    </citation>
    <scope>NUCLEOTIDE SEQUENCE</scope>
    <source>
        <strain evidence="3">PB745_02</strain>
        <tissue evidence="3">Gill</tissue>
    </source>
</reference>
<feature type="coiled-coil region" evidence="1">
    <location>
        <begin position="91"/>
        <end position="140"/>
    </location>
</feature>
<keyword evidence="1" id="KW-0175">Coiled coil</keyword>
<sequence length="392" mass="44650">MVEAPAGKQLNWHCSFCEQGMIKIKAKIDRLGEQMVGISTKQQTFEQTLSEINMDLTENKGKQREFEGRLGHVEATSVTMKEDFDKSVVISEQVRERLGELEARMLNFEEQMVPQVNIRVKTVEENIAEMKTKVRDEVTEQVQQVGLSYKYILTGSAGGNTNTGTQSRSEEIVKETTSKIQDRLNRLNNIVMYNAPEECYANMNLYLREEKIKHDKLIVVKLCSEVGVDCKNEDISEIRRLGKYVPLTVENNVKPRPILVTLENVIKEKVLRNAYKLKDSSCDISTKIGVSHDMSKEERTRDMLLKQEALKKNQEARGTEFFYVVRGLPWEREVVRIRKRTQNTVRKGVAVPATVGVASEDKLNGGQIPKAEVNRAIGDPEETVEDSGRERL</sequence>
<feature type="region of interest" description="Disordered" evidence="2">
    <location>
        <begin position="373"/>
        <end position="392"/>
    </location>
</feature>
<name>A0AAE1PNG5_9EUCA</name>
<evidence type="ECO:0000313" key="4">
    <source>
        <dbReference type="Proteomes" id="UP001292094"/>
    </source>
</evidence>
<keyword evidence="4" id="KW-1185">Reference proteome</keyword>
<dbReference type="PANTHER" id="PTHR37445">
    <property type="entry name" value="PROTEIN CBG24663"/>
    <property type="match status" value="1"/>
</dbReference>
<protein>
    <submittedName>
        <fullName evidence="3">Uncharacterized protein</fullName>
    </submittedName>
</protein>
<evidence type="ECO:0000313" key="3">
    <source>
        <dbReference type="EMBL" id="KAK4311454.1"/>
    </source>
</evidence>
<dbReference type="PANTHER" id="PTHR37445:SF3">
    <property type="entry name" value="ZINC FINGER PHD-TYPE DOMAIN-CONTAINING PROTEIN"/>
    <property type="match status" value="1"/>
</dbReference>
<dbReference type="AlphaFoldDB" id="A0AAE1PNG5"/>
<comment type="caution">
    <text evidence="3">The sequence shown here is derived from an EMBL/GenBank/DDBJ whole genome shotgun (WGS) entry which is preliminary data.</text>
</comment>
<proteinExistence type="predicted"/>
<evidence type="ECO:0000256" key="1">
    <source>
        <dbReference type="SAM" id="Coils"/>
    </source>
</evidence>
<accession>A0AAE1PNG5</accession>
<evidence type="ECO:0000256" key="2">
    <source>
        <dbReference type="SAM" id="MobiDB-lite"/>
    </source>
</evidence>
<gene>
    <name evidence="3" type="ORF">Pmani_017005</name>
</gene>
<dbReference type="Proteomes" id="UP001292094">
    <property type="component" value="Unassembled WGS sequence"/>
</dbReference>
<organism evidence="3 4">
    <name type="scientific">Petrolisthes manimaculis</name>
    <dbReference type="NCBI Taxonomy" id="1843537"/>
    <lineage>
        <taxon>Eukaryota</taxon>
        <taxon>Metazoa</taxon>
        <taxon>Ecdysozoa</taxon>
        <taxon>Arthropoda</taxon>
        <taxon>Crustacea</taxon>
        <taxon>Multicrustacea</taxon>
        <taxon>Malacostraca</taxon>
        <taxon>Eumalacostraca</taxon>
        <taxon>Eucarida</taxon>
        <taxon>Decapoda</taxon>
        <taxon>Pleocyemata</taxon>
        <taxon>Anomura</taxon>
        <taxon>Galatheoidea</taxon>
        <taxon>Porcellanidae</taxon>
        <taxon>Petrolisthes</taxon>
    </lineage>
</organism>